<name>A0ABU0TH83_9FLAO</name>
<keyword evidence="7" id="KW-0812">Transmembrane</keyword>
<evidence type="ECO:0000256" key="4">
    <source>
        <dbReference type="ARBA" id="ARBA00022982"/>
    </source>
</evidence>
<dbReference type="Pfam" id="PF12801">
    <property type="entry name" value="Fer4_5"/>
    <property type="match status" value="1"/>
</dbReference>
<keyword evidence="1" id="KW-0813">Transport</keyword>
<evidence type="ECO:0000256" key="5">
    <source>
        <dbReference type="ARBA" id="ARBA00023004"/>
    </source>
</evidence>
<dbReference type="InterPro" id="IPR017896">
    <property type="entry name" value="4Fe4S_Fe-S-bd"/>
</dbReference>
<evidence type="ECO:0000256" key="3">
    <source>
        <dbReference type="ARBA" id="ARBA00022723"/>
    </source>
</evidence>
<keyword evidence="2" id="KW-0004">4Fe-4S</keyword>
<evidence type="ECO:0000256" key="6">
    <source>
        <dbReference type="ARBA" id="ARBA00023014"/>
    </source>
</evidence>
<dbReference type="InterPro" id="IPR013783">
    <property type="entry name" value="Ig-like_fold"/>
</dbReference>
<feature type="transmembrane region" description="Helical" evidence="7">
    <location>
        <begin position="122"/>
        <end position="148"/>
    </location>
</feature>
<dbReference type="InterPro" id="IPR051684">
    <property type="entry name" value="Electron_Trans/Redox"/>
</dbReference>
<evidence type="ECO:0000313" key="10">
    <source>
        <dbReference type="Proteomes" id="UP001225072"/>
    </source>
</evidence>
<dbReference type="PROSITE" id="PS51379">
    <property type="entry name" value="4FE4S_FER_2"/>
    <property type="match status" value="1"/>
</dbReference>
<feature type="transmembrane region" description="Helical" evidence="7">
    <location>
        <begin position="373"/>
        <end position="391"/>
    </location>
</feature>
<keyword evidence="4" id="KW-0249">Electron transport</keyword>
<dbReference type="Gene3D" id="2.60.40.10">
    <property type="entry name" value="Immunoglobulins"/>
    <property type="match status" value="1"/>
</dbReference>
<dbReference type="InterPro" id="IPR017900">
    <property type="entry name" value="4Fe4S_Fe_S_CS"/>
</dbReference>
<dbReference type="EMBL" id="JAUTAL010000001">
    <property type="protein sequence ID" value="MDQ1095508.1"/>
    <property type="molecule type" value="Genomic_DNA"/>
</dbReference>
<dbReference type="PANTHER" id="PTHR30176:SF3">
    <property type="entry name" value="FERREDOXIN-TYPE PROTEIN NAPH"/>
    <property type="match status" value="1"/>
</dbReference>
<keyword evidence="5" id="KW-0408">Iron</keyword>
<dbReference type="InterPro" id="IPR032879">
    <property type="entry name" value="FixG_C"/>
</dbReference>
<dbReference type="InterPro" id="IPR014116">
    <property type="entry name" value="Cyt_c_oxidase_cbb3_FixG"/>
</dbReference>
<keyword evidence="6" id="KW-0411">Iron-sulfur</keyword>
<evidence type="ECO:0000259" key="8">
    <source>
        <dbReference type="PROSITE" id="PS51379"/>
    </source>
</evidence>
<evidence type="ECO:0000256" key="1">
    <source>
        <dbReference type="ARBA" id="ARBA00022448"/>
    </source>
</evidence>
<dbReference type="Pfam" id="PF11614">
    <property type="entry name" value="FixG_C"/>
    <property type="match status" value="1"/>
</dbReference>
<reference evidence="9 10" key="1">
    <citation type="submission" date="2023-07" db="EMBL/GenBank/DDBJ databases">
        <title>Functional and genomic diversity of the sorghum phyllosphere microbiome.</title>
        <authorList>
            <person name="Shade A."/>
        </authorList>
    </citation>
    <scope>NUCLEOTIDE SEQUENCE [LARGE SCALE GENOMIC DNA]</scope>
    <source>
        <strain evidence="9 10">SORGH_AS_1064</strain>
    </source>
</reference>
<dbReference type="Proteomes" id="UP001225072">
    <property type="component" value="Unassembled WGS sequence"/>
</dbReference>
<evidence type="ECO:0000256" key="2">
    <source>
        <dbReference type="ARBA" id="ARBA00022485"/>
    </source>
</evidence>
<gene>
    <name evidence="9" type="ORF">QE404_000655</name>
</gene>
<keyword evidence="7" id="KW-0472">Membrane</keyword>
<organism evidence="9 10">
    <name type="scientific">Chryseobacterium camelliae</name>
    <dbReference type="NCBI Taxonomy" id="1265445"/>
    <lineage>
        <taxon>Bacteria</taxon>
        <taxon>Pseudomonadati</taxon>
        <taxon>Bacteroidota</taxon>
        <taxon>Flavobacteriia</taxon>
        <taxon>Flavobacteriales</taxon>
        <taxon>Weeksellaceae</taxon>
        <taxon>Chryseobacterium group</taxon>
        <taxon>Chryseobacterium</taxon>
    </lineage>
</organism>
<feature type="domain" description="4Fe-4S ferredoxin-type" evidence="8">
    <location>
        <begin position="296"/>
        <end position="324"/>
    </location>
</feature>
<dbReference type="NCBIfam" id="TIGR02745">
    <property type="entry name" value="ccoG_rdxA_fixG"/>
    <property type="match status" value="1"/>
</dbReference>
<feature type="transmembrane region" description="Helical" evidence="7">
    <location>
        <begin position="75"/>
        <end position="93"/>
    </location>
</feature>
<evidence type="ECO:0000256" key="7">
    <source>
        <dbReference type="SAM" id="Phobius"/>
    </source>
</evidence>
<keyword evidence="7" id="KW-1133">Transmembrane helix</keyword>
<proteinExistence type="predicted"/>
<protein>
    <submittedName>
        <fullName evidence="9">Cytochrome c oxidase accessory protein FixG</fullName>
    </submittedName>
</protein>
<comment type="caution">
    <text evidence="9">The sequence shown here is derived from an EMBL/GenBank/DDBJ whole genome shotgun (WGS) entry which is preliminary data.</text>
</comment>
<dbReference type="PANTHER" id="PTHR30176">
    <property type="entry name" value="FERREDOXIN-TYPE PROTEIN NAPH"/>
    <property type="match status" value="1"/>
</dbReference>
<feature type="transmembrane region" description="Helical" evidence="7">
    <location>
        <begin position="235"/>
        <end position="252"/>
    </location>
</feature>
<accession>A0ABU0TH83</accession>
<sequence length="509" mass="59177">MILAIQANIHELCTDRKEYRLLYLIHAKTMNIQSDNLQAHQQDAHHFRNSVGTMDESGKRKWVYPRKPKGKFTNYRNYTSYFLLILFFGLPFVKVNGNPFLLFNVIDRAFFIFGQPFYLQDFFILALGAVTSVIFVMLFTVVFGRIFCGWLCPQTIFMESVFRKIEFWIEGDRNRQMKLDRQDWDAEKLRKRLLKWFVFAVISVLITNFMFMYIVGYEKVFSIIFEGPAENPLKFLGMIAFAGTFYFVFAWLREQVCTLVCPYGRLQGVLIDKNTINVYYDFRRGENRSKWRHHEDRKAAGKGDCIDCQQCVVVCPTGIDIRNGQQLECINCTACIDACDEVMEKVGLPKGLIRYATEAEIENREKFRFTSRMKATSFILVLLIGFLGFLMHDRGSLEAKFIKPAGSTYFIKDGRISNTFIYTFLNKSNEQKILTIKVLNADHARIEFFGSEKIILKGDQILKGNINISFPEKEIRFSKQNLAIGVYDEKGKLLDTFETVFEGPFTLTL</sequence>
<dbReference type="PROSITE" id="PS00198">
    <property type="entry name" value="4FE4S_FER_1"/>
    <property type="match status" value="1"/>
</dbReference>
<dbReference type="Gene3D" id="3.30.70.20">
    <property type="match status" value="1"/>
</dbReference>
<keyword evidence="10" id="KW-1185">Reference proteome</keyword>
<dbReference type="Pfam" id="PF13746">
    <property type="entry name" value="Fer4_18"/>
    <property type="match status" value="1"/>
</dbReference>
<feature type="transmembrane region" description="Helical" evidence="7">
    <location>
        <begin position="196"/>
        <end position="215"/>
    </location>
</feature>
<dbReference type="SUPFAM" id="SSF54862">
    <property type="entry name" value="4Fe-4S ferredoxins"/>
    <property type="match status" value="1"/>
</dbReference>
<evidence type="ECO:0000313" key="9">
    <source>
        <dbReference type="EMBL" id="MDQ1095508.1"/>
    </source>
</evidence>
<keyword evidence="3" id="KW-0479">Metal-binding</keyword>